<reference evidence="1 2" key="1">
    <citation type="submission" date="2014-11" db="EMBL/GenBank/DDBJ databases">
        <title>Draft Genome Sequences of Nine Bacillus subtilis Strains that Form Spores with High Heat-Resistance.</title>
        <authorList>
            <person name="Krawcyk A.O."/>
            <person name="Berendsen E.M."/>
            <person name="de Jong A."/>
            <person name="Holsappel S."/>
            <person name="Eijlander R.T."/>
            <person name="Wells-Bennik M."/>
            <person name="Kuipers O.P."/>
        </authorList>
    </citation>
    <scope>NUCLEOTIDE SEQUENCE [LARGE SCALE GENOMIC DNA]</scope>
    <source>
        <strain evidence="1 2">B4067</strain>
    </source>
</reference>
<comment type="caution">
    <text evidence="1">The sequence shown here is derived from an EMBL/GenBank/DDBJ whole genome shotgun (WGS) entry which is preliminary data.</text>
</comment>
<dbReference type="EMBL" id="JSXS01000028">
    <property type="protein sequence ID" value="KIL32438.1"/>
    <property type="molecule type" value="Genomic_DNA"/>
</dbReference>
<dbReference type="Proteomes" id="UP000031970">
    <property type="component" value="Unassembled WGS sequence"/>
</dbReference>
<protein>
    <submittedName>
        <fullName evidence="1">Uncharacterized protein</fullName>
    </submittedName>
</protein>
<evidence type="ECO:0000313" key="2">
    <source>
        <dbReference type="Proteomes" id="UP000031970"/>
    </source>
</evidence>
<organism evidence="1 2">
    <name type="scientific">Bacillus subtilis subsp. subtilis</name>
    <dbReference type="NCBI Taxonomy" id="135461"/>
    <lineage>
        <taxon>Bacteria</taxon>
        <taxon>Bacillati</taxon>
        <taxon>Bacillota</taxon>
        <taxon>Bacilli</taxon>
        <taxon>Bacillales</taxon>
        <taxon>Bacillaceae</taxon>
        <taxon>Bacillus</taxon>
    </lineage>
</organism>
<proteinExistence type="predicted"/>
<accession>A0ABD3ZW18</accession>
<sequence length="38" mass="4681">MTVKINRKRPFYVKTVFLFPFNQLHKSILSSIDRNRRE</sequence>
<name>A0ABD3ZW18_BACIU</name>
<dbReference type="AlphaFoldDB" id="A0ABD3ZW18"/>
<evidence type="ECO:0000313" key="1">
    <source>
        <dbReference type="EMBL" id="KIL32438.1"/>
    </source>
</evidence>
<gene>
    <name evidence="1" type="ORF">B4067_3401</name>
</gene>